<evidence type="ECO:0000313" key="2">
    <source>
        <dbReference type="Proteomes" id="UP000029443"/>
    </source>
</evidence>
<name>A0ABR4WAR4_9GAMM</name>
<dbReference type="PANTHER" id="PTHR42877">
    <property type="entry name" value="L-ORNITHINE N(5)-MONOOXYGENASE-RELATED"/>
    <property type="match status" value="1"/>
</dbReference>
<dbReference type="InterPro" id="IPR036188">
    <property type="entry name" value="FAD/NAD-bd_sf"/>
</dbReference>
<dbReference type="Proteomes" id="UP000029443">
    <property type="component" value="Unassembled WGS sequence"/>
</dbReference>
<dbReference type="Gene3D" id="3.50.50.60">
    <property type="entry name" value="FAD/NAD(P)-binding domain"/>
    <property type="match status" value="2"/>
</dbReference>
<organism evidence="1 2">
    <name type="scientific">Alcanivorax jadensis T9</name>
    <dbReference type="NCBI Taxonomy" id="1177181"/>
    <lineage>
        <taxon>Bacteria</taxon>
        <taxon>Pseudomonadati</taxon>
        <taxon>Pseudomonadota</taxon>
        <taxon>Gammaproteobacteria</taxon>
        <taxon>Oceanospirillales</taxon>
        <taxon>Alcanivoracaceae</taxon>
        <taxon>Alcanivorax</taxon>
    </lineage>
</organism>
<reference evidence="1 2" key="1">
    <citation type="submission" date="2012-09" db="EMBL/GenBank/DDBJ databases">
        <title>Genome Sequence of alkane-degrading Bacterium Alcanivorax jadensis T9.</title>
        <authorList>
            <person name="Lai Q."/>
            <person name="Shao Z."/>
        </authorList>
    </citation>
    <scope>NUCLEOTIDE SEQUENCE [LARGE SCALE GENOMIC DNA]</scope>
    <source>
        <strain evidence="1 2">T9</strain>
    </source>
</reference>
<evidence type="ECO:0000313" key="1">
    <source>
        <dbReference type="EMBL" id="KGD60289.1"/>
    </source>
</evidence>
<dbReference type="RefSeq" id="WP_035249405.1">
    <property type="nucleotide sequence ID" value="NZ_ARXU01000012.1"/>
</dbReference>
<dbReference type="PANTHER" id="PTHR42877:SF4">
    <property type="entry name" value="FAD_NAD(P)-BINDING DOMAIN-CONTAINING PROTEIN-RELATED"/>
    <property type="match status" value="1"/>
</dbReference>
<dbReference type="EMBL" id="ARXU01000012">
    <property type="protein sequence ID" value="KGD60289.1"/>
    <property type="molecule type" value="Genomic_DNA"/>
</dbReference>
<proteinExistence type="predicted"/>
<comment type="caution">
    <text evidence="1">The sequence shown here is derived from an EMBL/GenBank/DDBJ whole genome shotgun (WGS) entry which is preliminary data.</text>
</comment>
<dbReference type="InterPro" id="IPR051209">
    <property type="entry name" value="FAD-bind_Monooxygenase_sf"/>
</dbReference>
<sequence>MTQQANTPIYDVLIVGAGISGIGLGIRLREAGFGNFVILEKAADLGGTWRDNTYPGCACDVPSALYSYSFAQKPDWSRAFAGQAEILDYVRDTAQRHTIPDYIRFNQAVERAQWRESKNLWEVQTGDRLYLARTIVACSGYLHEPIIPNIPGLKDFQGKLFHSSRWDHDHDLGGERVAVIGTGASAIQFVPEIQPKVKHLTLFQRTPQWVLPKPDHPIPKLEENFFRLPFTLNAWRKTLYGGFETFGIGFRKPALLRQIQKLGEAHIRLAIKDPALRDKLTPDYTLGCKRVLMSNQYYPALNQGNVDVFATGLQEVRGNTLVGQDGSECEVDTIILGTGFFVTEPPIADHIFNDTGESLSDMWQDGMQAYRGTTIAGLPNAFMVLGPNLGIGHNSAFIVIEAQINYILSTLHTMREQQLSRVEVKADSQRAYNRKVQKDLQGTVWNTGGCSSYYLDKNGFNSVGFPWSTLEMQRLLKDFDAGSYSLTPASQPVF</sequence>
<protein>
    <submittedName>
        <fullName evidence="1">Oxidoreductase</fullName>
    </submittedName>
</protein>
<accession>A0ABR4WAR4</accession>
<dbReference type="SUPFAM" id="SSF51905">
    <property type="entry name" value="FAD/NAD(P)-binding domain"/>
    <property type="match status" value="2"/>
</dbReference>
<dbReference type="Pfam" id="PF13738">
    <property type="entry name" value="Pyr_redox_3"/>
    <property type="match status" value="1"/>
</dbReference>
<gene>
    <name evidence="1" type="ORF">T9A_02682</name>
</gene>
<keyword evidence="2" id="KW-1185">Reference proteome</keyword>